<dbReference type="EMBL" id="JAWDGP010003865">
    <property type="protein sequence ID" value="KAK3770188.1"/>
    <property type="molecule type" value="Genomic_DNA"/>
</dbReference>
<protein>
    <submittedName>
        <fullName evidence="1">Uncharacterized protein</fullName>
    </submittedName>
</protein>
<name>A0AAE1DI03_9GAST</name>
<accession>A0AAE1DI03</accession>
<keyword evidence="2" id="KW-1185">Reference proteome</keyword>
<organism evidence="1 2">
    <name type="scientific">Elysia crispata</name>
    <name type="common">lettuce slug</name>
    <dbReference type="NCBI Taxonomy" id="231223"/>
    <lineage>
        <taxon>Eukaryota</taxon>
        <taxon>Metazoa</taxon>
        <taxon>Spiralia</taxon>
        <taxon>Lophotrochozoa</taxon>
        <taxon>Mollusca</taxon>
        <taxon>Gastropoda</taxon>
        <taxon>Heterobranchia</taxon>
        <taxon>Euthyneura</taxon>
        <taxon>Panpulmonata</taxon>
        <taxon>Sacoglossa</taxon>
        <taxon>Placobranchoidea</taxon>
        <taxon>Plakobranchidae</taxon>
        <taxon>Elysia</taxon>
    </lineage>
</organism>
<dbReference type="Proteomes" id="UP001283361">
    <property type="component" value="Unassembled WGS sequence"/>
</dbReference>
<evidence type="ECO:0000313" key="2">
    <source>
        <dbReference type="Proteomes" id="UP001283361"/>
    </source>
</evidence>
<dbReference type="AlphaFoldDB" id="A0AAE1DI03"/>
<proteinExistence type="predicted"/>
<gene>
    <name evidence="1" type="ORF">RRG08_038699</name>
</gene>
<comment type="caution">
    <text evidence="1">The sequence shown here is derived from an EMBL/GenBank/DDBJ whole genome shotgun (WGS) entry which is preliminary data.</text>
</comment>
<reference evidence="1" key="1">
    <citation type="journal article" date="2023" name="G3 (Bethesda)">
        <title>A reference genome for the long-term kleptoplast-retaining sea slug Elysia crispata morphotype clarki.</title>
        <authorList>
            <person name="Eastman K.E."/>
            <person name="Pendleton A.L."/>
            <person name="Shaikh M.A."/>
            <person name="Suttiyut T."/>
            <person name="Ogas R."/>
            <person name="Tomko P."/>
            <person name="Gavelis G."/>
            <person name="Widhalm J.R."/>
            <person name="Wisecaver J.H."/>
        </authorList>
    </citation>
    <scope>NUCLEOTIDE SEQUENCE</scope>
    <source>
        <strain evidence="1">ECLA1</strain>
    </source>
</reference>
<sequence length="141" mass="15660">MVSRSIYFQQPSSRTGALLIGSDARLLLATTRLLCLISRFDNRSVCSAPLGRTVFERPGNLAWCLSSFGWDQACRRASEEDNDFIVVQVIAGIRGDRLDRRPWTCRALCGSGDGQSRWKVGPPMAMVDNDVGRLGHCPWQS</sequence>
<evidence type="ECO:0000313" key="1">
    <source>
        <dbReference type="EMBL" id="KAK3770188.1"/>
    </source>
</evidence>